<protein>
    <recommendedName>
        <fullName evidence="4">DUF1308 domain-containing protein</fullName>
    </recommendedName>
</protein>
<feature type="compositionally biased region" description="Basic and acidic residues" evidence="1">
    <location>
        <begin position="443"/>
        <end position="460"/>
    </location>
</feature>
<gene>
    <name evidence="2" type="ORF">MNEG_2865</name>
</gene>
<sequence length="553" mass="54793">MTAAALLAALPSLGVTRNSSCDVLPSLSELLRMLQEANGIALAFAQQRPDVQNVTKLARRIQQNARYVEAQIAAQATSCAAAAATAATPAAAAAAAPAAAAAGAAAGASADASVAGSDVQASQQAGNPAAAGSGGAAAGPADGRGPVAAPLAAERVQGIINNIRGLASELQALHEAPGVVAVVKKFRGAAAGGGGGGGSKAGGAGGGGAGGGPAAGVEVDVVAHGGQSWIEVKGGQAFGLGSSRWLGQQGLKGQVQAMLAAARAPGAAVRYRPPQVVVFCPLGADPEVVAELEAMGATAAVGIGERPRGPARAGSSLAGLPEPHPPPTCTNLDTTTLCALVSEASHRPPTDEALVRWASRTSHWRDCLVAEAASPLLPELRPHVWAPGKRLVAAATAVAQFEKLLADFAGPTEKKRWQEELLPQLAVYVVAAQDDVGDGGLEGSKDRIESVGSRDGREGGGADSSAASAAGNTSSGSGGSSRGGGAGCALRVFAMPPAVARLRLGRQQADVFGLGAALEALTLTANSNAVRFLDDNAVALETFVHRPVWLTGL</sequence>
<feature type="region of interest" description="Disordered" evidence="1">
    <location>
        <begin position="439"/>
        <end position="481"/>
    </location>
</feature>
<dbReference type="PANTHER" id="PTHR13379">
    <property type="entry name" value="UNCHARACTERIZED DUF1308"/>
    <property type="match status" value="1"/>
</dbReference>
<dbReference type="RefSeq" id="XP_013904120.1">
    <property type="nucleotide sequence ID" value="XM_014048666.1"/>
</dbReference>
<dbReference type="AlphaFoldDB" id="A0A0D2NJT4"/>
<evidence type="ECO:0008006" key="4">
    <source>
        <dbReference type="Google" id="ProtNLM"/>
    </source>
</evidence>
<dbReference type="GeneID" id="25735743"/>
<feature type="compositionally biased region" description="Low complexity" evidence="1">
    <location>
        <begin position="119"/>
        <end position="131"/>
    </location>
</feature>
<keyword evidence="3" id="KW-1185">Reference proteome</keyword>
<feature type="region of interest" description="Disordered" evidence="1">
    <location>
        <begin position="306"/>
        <end position="325"/>
    </location>
</feature>
<evidence type="ECO:0000313" key="3">
    <source>
        <dbReference type="Proteomes" id="UP000054498"/>
    </source>
</evidence>
<evidence type="ECO:0000313" key="2">
    <source>
        <dbReference type="EMBL" id="KIZ05101.1"/>
    </source>
</evidence>
<dbReference type="Proteomes" id="UP000054498">
    <property type="component" value="Unassembled WGS sequence"/>
</dbReference>
<accession>A0A0D2NJT4</accession>
<reference evidence="2 3" key="1">
    <citation type="journal article" date="2013" name="BMC Genomics">
        <title>Reconstruction of the lipid metabolism for the microalga Monoraphidium neglectum from its genome sequence reveals characteristics suitable for biofuel production.</title>
        <authorList>
            <person name="Bogen C."/>
            <person name="Al-Dilaimi A."/>
            <person name="Albersmeier A."/>
            <person name="Wichmann J."/>
            <person name="Grundmann M."/>
            <person name="Rupp O."/>
            <person name="Lauersen K.J."/>
            <person name="Blifernez-Klassen O."/>
            <person name="Kalinowski J."/>
            <person name="Goesmann A."/>
            <person name="Mussgnug J.H."/>
            <person name="Kruse O."/>
        </authorList>
    </citation>
    <scope>NUCLEOTIDE SEQUENCE [LARGE SCALE GENOMIC DNA]</scope>
    <source>
        <strain evidence="2 3">SAG 48.87</strain>
    </source>
</reference>
<feature type="region of interest" description="Disordered" evidence="1">
    <location>
        <begin position="119"/>
        <end position="142"/>
    </location>
</feature>
<organism evidence="2 3">
    <name type="scientific">Monoraphidium neglectum</name>
    <dbReference type="NCBI Taxonomy" id="145388"/>
    <lineage>
        <taxon>Eukaryota</taxon>
        <taxon>Viridiplantae</taxon>
        <taxon>Chlorophyta</taxon>
        <taxon>core chlorophytes</taxon>
        <taxon>Chlorophyceae</taxon>
        <taxon>CS clade</taxon>
        <taxon>Sphaeropleales</taxon>
        <taxon>Selenastraceae</taxon>
        <taxon>Monoraphidium</taxon>
    </lineage>
</organism>
<dbReference type="STRING" id="145388.A0A0D2NJT4"/>
<feature type="compositionally biased region" description="Low complexity" evidence="1">
    <location>
        <begin position="463"/>
        <end position="475"/>
    </location>
</feature>
<dbReference type="KEGG" id="mng:MNEG_2865"/>
<dbReference type="OrthoDB" id="441890at2759"/>
<dbReference type="EMBL" id="KK100558">
    <property type="protein sequence ID" value="KIZ05101.1"/>
    <property type="molecule type" value="Genomic_DNA"/>
</dbReference>
<name>A0A0D2NJT4_9CHLO</name>
<evidence type="ECO:0000256" key="1">
    <source>
        <dbReference type="SAM" id="MobiDB-lite"/>
    </source>
</evidence>
<dbReference type="PANTHER" id="PTHR13379:SF0">
    <property type="entry name" value="UPF0415 PROTEIN C7ORF25"/>
    <property type="match status" value="1"/>
</dbReference>
<proteinExistence type="predicted"/>